<dbReference type="AlphaFoldDB" id="A4BZW3"/>
<evidence type="ECO:0000313" key="2">
    <source>
        <dbReference type="Proteomes" id="UP000003053"/>
    </source>
</evidence>
<gene>
    <name evidence="1" type="ORF">PI23P_08770</name>
</gene>
<evidence type="ECO:0000313" key="1">
    <source>
        <dbReference type="EMBL" id="EAR12706.1"/>
    </source>
</evidence>
<sequence length="121" mass="14145">MPKIILFICIFLSSFIFSQEIKHSNNYMNINALSFSVDSLQELGTIQWRDVKEAFQENNPESEISLEIKVKNKEVLFKNKLKYSYSLKVQGKAREIDSLVSRMRKALKLLKKVTKNLKNED</sequence>
<dbReference type="EMBL" id="AAOG01000002">
    <property type="protein sequence ID" value="EAR12706.1"/>
    <property type="molecule type" value="Genomic_DNA"/>
</dbReference>
<organism evidence="1 2">
    <name type="scientific">Polaribacter irgensii 23-P</name>
    <dbReference type="NCBI Taxonomy" id="313594"/>
    <lineage>
        <taxon>Bacteria</taxon>
        <taxon>Pseudomonadati</taxon>
        <taxon>Bacteroidota</taxon>
        <taxon>Flavobacteriia</taxon>
        <taxon>Flavobacteriales</taxon>
        <taxon>Flavobacteriaceae</taxon>
    </lineage>
</organism>
<dbReference type="STRING" id="313594.PI23P_08770"/>
<accession>A4BZW3</accession>
<name>A4BZW3_9FLAO</name>
<proteinExistence type="predicted"/>
<comment type="caution">
    <text evidence="1">The sequence shown here is derived from an EMBL/GenBank/DDBJ whole genome shotgun (WGS) entry which is preliminary data.</text>
</comment>
<reference evidence="1 2" key="1">
    <citation type="submission" date="2006-02" db="EMBL/GenBank/DDBJ databases">
        <authorList>
            <person name="Murray A."/>
            <person name="Staley J."/>
            <person name="Ferriera S."/>
            <person name="Johnson J."/>
            <person name="Kravitz S."/>
            <person name="Halpern A."/>
            <person name="Remington K."/>
            <person name="Beeson K."/>
            <person name="Tran B."/>
            <person name="Rogers Y.-H."/>
            <person name="Friedman R."/>
            <person name="Venter J.C."/>
        </authorList>
    </citation>
    <scope>NUCLEOTIDE SEQUENCE [LARGE SCALE GENOMIC DNA]</scope>
    <source>
        <strain evidence="1 2">23-P</strain>
    </source>
</reference>
<dbReference type="Proteomes" id="UP000003053">
    <property type="component" value="Unassembled WGS sequence"/>
</dbReference>
<keyword evidence="2" id="KW-1185">Reference proteome</keyword>
<protein>
    <submittedName>
        <fullName evidence="1">Uncharacterized protein</fullName>
    </submittedName>
</protein>
<dbReference type="HOGENOM" id="CLU_2035859_0_0_10"/>
<dbReference type="eggNOG" id="ENOG502ZRJQ">
    <property type="taxonomic scope" value="Bacteria"/>
</dbReference>
<dbReference type="RefSeq" id="WP_004570374.1">
    <property type="nucleotide sequence ID" value="NZ_CH724148.1"/>
</dbReference>
<dbReference type="OrthoDB" id="1202968at2"/>